<reference evidence="8 9" key="1">
    <citation type="submission" date="2018-05" db="EMBL/GenBank/DDBJ databases">
        <title>Genomic Encyclopedia of Type Strains, Phase IV (KMG-IV): sequencing the most valuable type-strain genomes for metagenomic binning, comparative biology and taxonomic classification.</title>
        <authorList>
            <person name="Goeker M."/>
        </authorList>
    </citation>
    <scope>NUCLEOTIDE SEQUENCE [LARGE SCALE GENOMIC DNA]</scope>
    <source>
        <strain evidence="8 9">DSM 29661</strain>
    </source>
</reference>
<dbReference type="RefSeq" id="WP_110389327.1">
    <property type="nucleotide sequence ID" value="NZ_QJKI01000001.1"/>
</dbReference>
<dbReference type="InterPro" id="IPR051446">
    <property type="entry name" value="HTH_trans_reg/aminotransferase"/>
</dbReference>
<dbReference type="InterPro" id="IPR036388">
    <property type="entry name" value="WH-like_DNA-bd_sf"/>
</dbReference>
<dbReference type="PANTHER" id="PTHR46577">
    <property type="entry name" value="HTH-TYPE TRANSCRIPTIONAL REGULATORY PROTEIN GABR"/>
    <property type="match status" value="1"/>
</dbReference>
<dbReference type="InterPro" id="IPR004839">
    <property type="entry name" value="Aminotransferase_I/II_large"/>
</dbReference>
<name>A0A318L234_9NEIS</name>
<keyword evidence="6" id="KW-0804">Transcription</keyword>
<protein>
    <recommendedName>
        <fullName evidence="2">Putative 8-amino-7-oxononanoate synthase</fullName>
    </recommendedName>
</protein>
<dbReference type="Proteomes" id="UP000247555">
    <property type="component" value="Unassembled WGS sequence"/>
</dbReference>
<dbReference type="InterPro" id="IPR015421">
    <property type="entry name" value="PyrdxlP-dep_Trfase_major"/>
</dbReference>
<comment type="similarity">
    <text evidence="1">In the C-terminal section; belongs to the class-I pyridoxal-phosphate-dependent aminotransferase family.</text>
</comment>
<evidence type="ECO:0000256" key="6">
    <source>
        <dbReference type="ARBA" id="ARBA00023163"/>
    </source>
</evidence>
<dbReference type="InterPro" id="IPR015422">
    <property type="entry name" value="PyrdxlP-dep_Trfase_small"/>
</dbReference>
<evidence type="ECO:0000256" key="3">
    <source>
        <dbReference type="ARBA" id="ARBA00022898"/>
    </source>
</evidence>
<keyword evidence="3" id="KW-0663">Pyridoxal phosphate</keyword>
<dbReference type="PANTHER" id="PTHR46577:SF2">
    <property type="entry name" value="TRANSCRIPTIONAL REGULATORY PROTEIN"/>
    <property type="match status" value="1"/>
</dbReference>
<keyword evidence="5 8" id="KW-0238">DNA-binding</keyword>
<dbReference type="Pfam" id="PF00392">
    <property type="entry name" value="GntR"/>
    <property type="match status" value="1"/>
</dbReference>
<keyword evidence="4" id="KW-0805">Transcription regulation</keyword>
<dbReference type="GO" id="GO:0003700">
    <property type="term" value="F:DNA-binding transcription factor activity"/>
    <property type="evidence" value="ECO:0007669"/>
    <property type="project" value="InterPro"/>
</dbReference>
<dbReference type="InterPro" id="IPR000524">
    <property type="entry name" value="Tscrpt_reg_HTH_GntR"/>
</dbReference>
<dbReference type="CDD" id="cd07377">
    <property type="entry name" value="WHTH_GntR"/>
    <property type="match status" value="1"/>
</dbReference>
<organism evidence="8 9">
    <name type="scientific">Rivihabitans pingtungensis</name>
    <dbReference type="NCBI Taxonomy" id="1054498"/>
    <lineage>
        <taxon>Bacteria</taxon>
        <taxon>Pseudomonadati</taxon>
        <taxon>Pseudomonadota</taxon>
        <taxon>Betaproteobacteria</taxon>
        <taxon>Neisseriales</taxon>
        <taxon>Aquaspirillaceae</taxon>
        <taxon>Rivihabitans</taxon>
    </lineage>
</organism>
<evidence type="ECO:0000256" key="5">
    <source>
        <dbReference type="ARBA" id="ARBA00023125"/>
    </source>
</evidence>
<dbReference type="SMART" id="SM00345">
    <property type="entry name" value="HTH_GNTR"/>
    <property type="match status" value="1"/>
</dbReference>
<dbReference type="AlphaFoldDB" id="A0A318L234"/>
<dbReference type="EMBL" id="QJKI01000001">
    <property type="protein sequence ID" value="PXX82026.1"/>
    <property type="molecule type" value="Genomic_DNA"/>
</dbReference>
<dbReference type="CDD" id="cd00609">
    <property type="entry name" value="AAT_like"/>
    <property type="match status" value="1"/>
</dbReference>
<dbReference type="Gene3D" id="3.40.640.10">
    <property type="entry name" value="Type I PLP-dependent aspartate aminotransferase-like (Major domain)"/>
    <property type="match status" value="1"/>
</dbReference>
<evidence type="ECO:0000256" key="1">
    <source>
        <dbReference type="ARBA" id="ARBA00005384"/>
    </source>
</evidence>
<dbReference type="PROSITE" id="PS50949">
    <property type="entry name" value="HTH_GNTR"/>
    <property type="match status" value="1"/>
</dbReference>
<dbReference type="OrthoDB" id="9804020at2"/>
<evidence type="ECO:0000256" key="2">
    <source>
        <dbReference type="ARBA" id="ARBA00021531"/>
    </source>
</evidence>
<evidence type="ECO:0000259" key="7">
    <source>
        <dbReference type="PROSITE" id="PS50949"/>
    </source>
</evidence>
<dbReference type="Pfam" id="PF00155">
    <property type="entry name" value="Aminotran_1_2"/>
    <property type="match status" value="1"/>
</dbReference>
<keyword evidence="9" id="KW-1185">Reference proteome</keyword>
<sequence>MFTLDPTLPATEQIVNQAQAAIDSGRLGEGARLPSVRQLAARLEVSVFTVVNAYDRLLARGVIRSRVGAGYFVCRRPGIGAPALVAAADPQLLPNTALGLVQGVLGGSRYKVPAGSGFLPEAWLEDTLAPAVLTRALRRQPFASQPAPMQGHPAAREQIALRLAQLQLPIPHEQLLITHGATQAFDLVLRACLRPGDSVLVEDPGYFMIHAQLRALGMQVLPVPRCADGPDLDTLEALAREHRPRLLFTQTLLHNPTGGNTSPQVAHRLLMLAERHDFLVLEDDVYGELASQPGMRLAQIDGLNRVFYIGSFSKTLNPGLRLGYVAAPKTWLDKLIELKVMSTLSGSALNEAVITDILESGYYRRHTERLRERLARARRVSIAALTECGVTLPHADGEGVFLWAQLPDGLHADAITRRAADAGILFAPGTLFSPSGGGQQHLRLHAAYASDPAVLACLREGLDALGERRLRLA</sequence>
<dbReference type="Gene3D" id="3.90.1150.10">
    <property type="entry name" value="Aspartate Aminotransferase, domain 1"/>
    <property type="match status" value="1"/>
</dbReference>
<dbReference type="InterPro" id="IPR015424">
    <property type="entry name" value="PyrdxlP-dep_Trfase"/>
</dbReference>
<dbReference type="SUPFAM" id="SSF46785">
    <property type="entry name" value="Winged helix' DNA-binding domain"/>
    <property type="match status" value="1"/>
</dbReference>
<proteinExistence type="inferred from homology"/>
<feature type="domain" description="HTH gntR-type" evidence="7">
    <location>
        <begin position="8"/>
        <end position="76"/>
    </location>
</feature>
<dbReference type="Gene3D" id="1.10.10.10">
    <property type="entry name" value="Winged helix-like DNA-binding domain superfamily/Winged helix DNA-binding domain"/>
    <property type="match status" value="1"/>
</dbReference>
<comment type="caution">
    <text evidence="8">The sequence shown here is derived from an EMBL/GenBank/DDBJ whole genome shotgun (WGS) entry which is preliminary data.</text>
</comment>
<dbReference type="GO" id="GO:0003677">
    <property type="term" value="F:DNA binding"/>
    <property type="evidence" value="ECO:0007669"/>
    <property type="project" value="UniProtKB-KW"/>
</dbReference>
<accession>A0A318L234</accession>
<evidence type="ECO:0000256" key="4">
    <source>
        <dbReference type="ARBA" id="ARBA00023015"/>
    </source>
</evidence>
<dbReference type="GO" id="GO:0030170">
    <property type="term" value="F:pyridoxal phosphate binding"/>
    <property type="evidence" value="ECO:0007669"/>
    <property type="project" value="InterPro"/>
</dbReference>
<evidence type="ECO:0000313" key="8">
    <source>
        <dbReference type="EMBL" id="PXX82026.1"/>
    </source>
</evidence>
<dbReference type="SUPFAM" id="SSF53383">
    <property type="entry name" value="PLP-dependent transferases"/>
    <property type="match status" value="1"/>
</dbReference>
<evidence type="ECO:0000313" key="9">
    <source>
        <dbReference type="Proteomes" id="UP000247555"/>
    </source>
</evidence>
<dbReference type="InterPro" id="IPR036390">
    <property type="entry name" value="WH_DNA-bd_sf"/>
</dbReference>
<gene>
    <name evidence="8" type="ORF">DFR34_101259</name>
</gene>